<proteinExistence type="predicted"/>
<dbReference type="InterPro" id="IPR007374">
    <property type="entry name" value="ASCH_domain"/>
</dbReference>
<dbReference type="EMBL" id="JAUSUR010000002">
    <property type="protein sequence ID" value="MDQ0360902.1"/>
    <property type="molecule type" value="Genomic_DNA"/>
</dbReference>
<accession>A0ABU0E1X7</accession>
<dbReference type="PANTHER" id="PTHR39203:SF1">
    <property type="entry name" value="CYTOPLASMIC PROTEIN"/>
    <property type="match status" value="1"/>
</dbReference>
<sequence length="147" mass="17277">MSIEKYWNQFLKKNNLDENTTYIDVFHFDLTERVANELLHLVLIGQKKATCSSLLAFKDETVPKPGDYSIITDWDGNPRCVIQTTKIHNLKFKDMTFELCSKEGEDDSLESWKKSHTHFFTEEGKQLGYSFDEDMDVVFEEFEVVYK</sequence>
<feature type="domain" description="ASCH" evidence="1">
    <location>
        <begin position="26"/>
        <end position="146"/>
    </location>
</feature>
<dbReference type="PANTHER" id="PTHR39203">
    <property type="entry name" value="CYTOPLASMIC PROTEIN-RELATED"/>
    <property type="match status" value="1"/>
</dbReference>
<protein>
    <submittedName>
        <fullName evidence="2">Uncharacterized protein YhfF</fullName>
    </submittedName>
</protein>
<name>A0ABU0E1X7_9FIRM</name>
<reference evidence="2 3" key="1">
    <citation type="submission" date="2023-07" db="EMBL/GenBank/DDBJ databases">
        <title>Genomic Encyclopedia of Type Strains, Phase IV (KMG-IV): sequencing the most valuable type-strain genomes for metagenomic binning, comparative biology and taxonomic classification.</title>
        <authorList>
            <person name="Goeker M."/>
        </authorList>
    </citation>
    <scope>NUCLEOTIDE SEQUENCE [LARGE SCALE GENOMIC DNA]</scope>
    <source>
        <strain evidence="2 3">DSM 16784</strain>
    </source>
</reference>
<dbReference type="Gene3D" id="3.10.400.10">
    <property type="entry name" value="Sulfate adenylyltransferase"/>
    <property type="match status" value="1"/>
</dbReference>
<dbReference type="SUPFAM" id="SSF88697">
    <property type="entry name" value="PUA domain-like"/>
    <property type="match status" value="1"/>
</dbReference>
<comment type="caution">
    <text evidence="2">The sequence shown here is derived from an EMBL/GenBank/DDBJ whole genome shotgun (WGS) entry which is preliminary data.</text>
</comment>
<gene>
    <name evidence="2" type="ORF">J2S15_001647</name>
</gene>
<evidence type="ECO:0000313" key="2">
    <source>
        <dbReference type="EMBL" id="MDQ0360902.1"/>
    </source>
</evidence>
<dbReference type="SMART" id="SM01022">
    <property type="entry name" value="ASCH"/>
    <property type="match status" value="1"/>
</dbReference>
<dbReference type="InterPro" id="IPR009326">
    <property type="entry name" value="DUF984"/>
</dbReference>
<organism evidence="2 3">
    <name type="scientific">Breznakia pachnodae</name>
    <dbReference type="NCBI Taxonomy" id="265178"/>
    <lineage>
        <taxon>Bacteria</taxon>
        <taxon>Bacillati</taxon>
        <taxon>Bacillota</taxon>
        <taxon>Erysipelotrichia</taxon>
        <taxon>Erysipelotrichales</taxon>
        <taxon>Erysipelotrichaceae</taxon>
        <taxon>Breznakia</taxon>
    </lineage>
</organism>
<dbReference type="Pfam" id="PF04266">
    <property type="entry name" value="ASCH"/>
    <property type="match status" value="1"/>
</dbReference>
<dbReference type="PIRSF" id="PIRSF021320">
    <property type="entry name" value="DUF984"/>
    <property type="match status" value="1"/>
</dbReference>
<dbReference type="InterPro" id="IPR015947">
    <property type="entry name" value="PUA-like_sf"/>
</dbReference>
<dbReference type="Proteomes" id="UP001230220">
    <property type="component" value="Unassembled WGS sequence"/>
</dbReference>
<evidence type="ECO:0000313" key="3">
    <source>
        <dbReference type="Proteomes" id="UP001230220"/>
    </source>
</evidence>
<evidence type="ECO:0000259" key="1">
    <source>
        <dbReference type="SMART" id="SM01022"/>
    </source>
</evidence>
<keyword evidence="3" id="KW-1185">Reference proteome</keyword>
<dbReference type="CDD" id="cd06553">
    <property type="entry name" value="ASCH_Ef3133_like"/>
    <property type="match status" value="1"/>
</dbReference>
<dbReference type="RefSeq" id="WP_307407152.1">
    <property type="nucleotide sequence ID" value="NZ_JAUSUR010000002.1"/>
</dbReference>